<feature type="region of interest" description="Disordered" evidence="1">
    <location>
        <begin position="32"/>
        <end position="58"/>
    </location>
</feature>
<keyword evidence="3" id="KW-1185">Reference proteome</keyword>
<evidence type="ECO:0000313" key="2">
    <source>
        <dbReference type="EMBL" id="EDR10734.1"/>
    </source>
</evidence>
<dbReference type="KEGG" id="lbc:LACBIDRAFT_324594"/>
<organism evidence="3">
    <name type="scientific">Laccaria bicolor (strain S238N-H82 / ATCC MYA-4686)</name>
    <name type="common">Bicoloured deceiver</name>
    <name type="synonym">Laccaria laccata var. bicolor</name>
    <dbReference type="NCBI Taxonomy" id="486041"/>
    <lineage>
        <taxon>Eukaryota</taxon>
        <taxon>Fungi</taxon>
        <taxon>Dikarya</taxon>
        <taxon>Basidiomycota</taxon>
        <taxon>Agaricomycotina</taxon>
        <taxon>Agaricomycetes</taxon>
        <taxon>Agaricomycetidae</taxon>
        <taxon>Agaricales</taxon>
        <taxon>Agaricineae</taxon>
        <taxon>Hydnangiaceae</taxon>
        <taxon>Laccaria</taxon>
    </lineage>
</organism>
<dbReference type="EMBL" id="DS547096">
    <property type="protein sequence ID" value="EDR10734.1"/>
    <property type="molecule type" value="Genomic_DNA"/>
</dbReference>
<dbReference type="RefSeq" id="XP_001878035.1">
    <property type="nucleotide sequence ID" value="XM_001878000.1"/>
</dbReference>
<protein>
    <submittedName>
        <fullName evidence="2">Predicted protein</fullName>
    </submittedName>
</protein>
<dbReference type="InParanoid" id="B0D2E9"/>
<dbReference type="HOGENOM" id="CLU_1015878_0_0_1"/>
<accession>B0D2E9</accession>
<dbReference type="OrthoDB" id="10289777at2759"/>
<sequence length="274" mass="31132">MSTHPNCSGTFSAEYAGVIICQEVDWEYPFSSRRHPNQESVGAQAHPPPPNEGGNRSNDALARRRDAEHFLATSIPPVINSNFKLPNDSEIFYFPRSPEYSAYPLHRRVVFTHGDTKGLSLWRVRAADIMGVDFVDNPMLRVITIKPYQTTIRLLFDWPLPPRQIQEQPRHLTHTRVVDIGTFNSNPHKKNKYIRTACLARGVAYAVQEDIYALLRDRPKLIAPIFPGSSTYVDLGKIDFNNVLLMGLNYYPETDVWVPALAAPFAVIRRAFVE</sequence>
<evidence type="ECO:0000256" key="1">
    <source>
        <dbReference type="SAM" id="MobiDB-lite"/>
    </source>
</evidence>
<reference evidence="2 3" key="1">
    <citation type="journal article" date="2008" name="Nature">
        <title>The genome of Laccaria bicolor provides insights into mycorrhizal symbiosis.</title>
        <authorList>
            <person name="Martin F."/>
            <person name="Aerts A."/>
            <person name="Ahren D."/>
            <person name="Brun A."/>
            <person name="Danchin E.G.J."/>
            <person name="Duchaussoy F."/>
            <person name="Gibon J."/>
            <person name="Kohler A."/>
            <person name="Lindquist E."/>
            <person name="Pereda V."/>
            <person name="Salamov A."/>
            <person name="Shapiro H.J."/>
            <person name="Wuyts J."/>
            <person name="Blaudez D."/>
            <person name="Buee M."/>
            <person name="Brokstein P."/>
            <person name="Canbaeck B."/>
            <person name="Cohen D."/>
            <person name="Courty P.E."/>
            <person name="Coutinho P.M."/>
            <person name="Delaruelle C."/>
            <person name="Detter J.C."/>
            <person name="Deveau A."/>
            <person name="DiFazio S."/>
            <person name="Duplessis S."/>
            <person name="Fraissinet-Tachet L."/>
            <person name="Lucic E."/>
            <person name="Frey-Klett P."/>
            <person name="Fourrey C."/>
            <person name="Feussner I."/>
            <person name="Gay G."/>
            <person name="Grimwood J."/>
            <person name="Hoegger P.J."/>
            <person name="Jain P."/>
            <person name="Kilaru S."/>
            <person name="Labbe J."/>
            <person name="Lin Y.C."/>
            <person name="Legue V."/>
            <person name="Le Tacon F."/>
            <person name="Marmeisse R."/>
            <person name="Melayah D."/>
            <person name="Montanini B."/>
            <person name="Muratet M."/>
            <person name="Nehls U."/>
            <person name="Niculita-Hirzel H."/>
            <person name="Oudot-Le Secq M.P."/>
            <person name="Peter M."/>
            <person name="Quesneville H."/>
            <person name="Rajashekar B."/>
            <person name="Reich M."/>
            <person name="Rouhier N."/>
            <person name="Schmutz J."/>
            <person name="Yin T."/>
            <person name="Chalot M."/>
            <person name="Henrissat B."/>
            <person name="Kuees U."/>
            <person name="Lucas S."/>
            <person name="Van de Peer Y."/>
            <person name="Podila G.K."/>
            <person name="Polle A."/>
            <person name="Pukkila P.J."/>
            <person name="Richardson P.M."/>
            <person name="Rouze P."/>
            <person name="Sanders I.R."/>
            <person name="Stajich J.E."/>
            <person name="Tunlid A."/>
            <person name="Tuskan G."/>
            <person name="Grigoriev I.V."/>
        </authorList>
    </citation>
    <scope>NUCLEOTIDE SEQUENCE [LARGE SCALE GENOMIC DNA]</scope>
    <source>
        <strain evidence="3">S238N-H82 / ATCC MYA-4686</strain>
    </source>
</reference>
<evidence type="ECO:0000313" key="3">
    <source>
        <dbReference type="Proteomes" id="UP000001194"/>
    </source>
</evidence>
<dbReference type="AlphaFoldDB" id="B0D2E9"/>
<dbReference type="Proteomes" id="UP000001194">
    <property type="component" value="Unassembled WGS sequence"/>
</dbReference>
<name>B0D2E9_LACBS</name>
<gene>
    <name evidence="2" type="ORF">LACBIDRAFT_324594</name>
</gene>
<proteinExistence type="predicted"/>
<dbReference type="GeneID" id="6073655"/>